<evidence type="ECO:0000313" key="3">
    <source>
        <dbReference type="Proteomes" id="UP000234681"/>
    </source>
</evidence>
<feature type="compositionally biased region" description="Basic and acidic residues" evidence="1">
    <location>
        <begin position="1"/>
        <end position="19"/>
    </location>
</feature>
<dbReference type="Proteomes" id="UP000234681">
    <property type="component" value="Chromosome 2"/>
</dbReference>
<feature type="region of interest" description="Disordered" evidence="1">
    <location>
        <begin position="1"/>
        <end position="26"/>
    </location>
</feature>
<accession>A6I5I1</accession>
<name>A6I5I1_RAT</name>
<organism evidence="2 3">
    <name type="scientific">Rattus norvegicus</name>
    <name type="common">Rat</name>
    <dbReference type="NCBI Taxonomy" id="10116"/>
    <lineage>
        <taxon>Eukaryota</taxon>
        <taxon>Metazoa</taxon>
        <taxon>Chordata</taxon>
        <taxon>Craniata</taxon>
        <taxon>Vertebrata</taxon>
        <taxon>Euteleostomi</taxon>
        <taxon>Mammalia</taxon>
        <taxon>Eutheria</taxon>
        <taxon>Euarchontoglires</taxon>
        <taxon>Glires</taxon>
        <taxon>Rodentia</taxon>
        <taxon>Myomorpha</taxon>
        <taxon>Muroidea</taxon>
        <taxon>Muridae</taxon>
        <taxon>Murinae</taxon>
        <taxon>Rattus</taxon>
    </lineage>
</organism>
<dbReference type="EMBL" id="CH473955">
    <property type="protein sequence ID" value="EDM10289.1"/>
    <property type="molecule type" value="Genomic_DNA"/>
</dbReference>
<protein>
    <submittedName>
        <fullName evidence="2">RCG44388</fullName>
    </submittedName>
</protein>
<sequence>MKPENAVGDKEEHFRKEGPVRATANSSKHLYQMVPHLVMIIKFYREPVGCQ</sequence>
<dbReference type="AlphaFoldDB" id="A6I5I1"/>
<evidence type="ECO:0000256" key="1">
    <source>
        <dbReference type="SAM" id="MobiDB-lite"/>
    </source>
</evidence>
<proteinExistence type="predicted"/>
<gene>
    <name evidence="2" type="ORF">rCG_44388</name>
</gene>
<evidence type="ECO:0000313" key="2">
    <source>
        <dbReference type="EMBL" id="EDM10289.1"/>
    </source>
</evidence>
<reference evidence="3" key="1">
    <citation type="submission" date="2005-09" db="EMBL/GenBank/DDBJ databases">
        <authorList>
            <person name="Mural R.J."/>
            <person name="Li P.W."/>
            <person name="Adams M.D."/>
            <person name="Amanatides P.G."/>
            <person name="Baden-Tillson H."/>
            <person name="Barnstead M."/>
            <person name="Chin S.H."/>
            <person name="Dew I."/>
            <person name="Evans C.A."/>
            <person name="Ferriera S."/>
            <person name="Flanigan M."/>
            <person name="Fosler C."/>
            <person name="Glodek A."/>
            <person name="Gu Z."/>
            <person name="Holt R.A."/>
            <person name="Jennings D."/>
            <person name="Kraft C.L."/>
            <person name="Lu F."/>
            <person name="Nguyen T."/>
            <person name="Nusskern D.R."/>
            <person name="Pfannkoch C.M."/>
            <person name="Sitter C."/>
            <person name="Sutton G.G."/>
            <person name="Venter J.C."/>
            <person name="Wang Z."/>
            <person name="Woodage T."/>
            <person name="Zheng X.H."/>
            <person name="Zhong F."/>
        </authorList>
    </citation>
    <scope>NUCLEOTIDE SEQUENCE [LARGE SCALE GENOMIC DNA]</scope>
    <source>
        <strain>BN</strain>
        <strain evidence="3">Sprague-Dawley</strain>
    </source>
</reference>